<gene>
    <name evidence="3" type="ORF">Tci_238777</name>
</gene>
<name>A0A699GX73_TANCI</name>
<evidence type="ECO:0000313" key="3">
    <source>
        <dbReference type="EMBL" id="GEW66801.1"/>
    </source>
</evidence>
<dbReference type="Gene3D" id="3.10.10.10">
    <property type="entry name" value="HIV Type 1 Reverse Transcriptase, subunit A, domain 1"/>
    <property type="match status" value="1"/>
</dbReference>
<organism evidence="3">
    <name type="scientific">Tanacetum cinerariifolium</name>
    <name type="common">Dalmatian daisy</name>
    <name type="synonym">Chrysanthemum cinerariifolium</name>
    <dbReference type="NCBI Taxonomy" id="118510"/>
    <lineage>
        <taxon>Eukaryota</taxon>
        <taxon>Viridiplantae</taxon>
        <taxon>Streptophyta</taxon>
        <taxon>Embryophyta</taxon>
        <taxon>Tracheophyta</taxon>
        <taxon>Spermatophyta</taxon>
        <taxon>Magnoliopsida</taxon>
        <taxon>eudicotyledons</taxon>
        <taxon>Gunneridae</taxon>
        <taxon>Pentapetalae</taxon>
        <taxon>asterids</taxon>
        <taxon>campanulids</taxon>
        <taxon>Asterales</taxon>
        <taxon>Asteraceae</taxon>
        <taxon>Asteroideae</taxon>
        <taxon>Anthemideae</taxon>
        <taxon>Anthemidinae</taxon>
        <taxon>Tanacetum</taxon>
    </lineage>
</organism>
<comment type="caution">
    <text evidence="3">The sequence shown here is derived from an EMBL/GenBank/DDBJ whole genome shotgun (WGS) entry which is preliminary data.</text>
</comment>
<proteinExistence type="predicted"/>
<dbReference type="InterPro" id="IPR043128">
    <property type="entry name" value="Rev_trsase/Diguanyl_cyclase"/>
</dbReference>
<evidence type="ECO:0000259" key="2">
    <source>
        <dbReference type="Pfam" id="PF00078"/>
    </source>
</evidence>
<dbReference type="SUPFAM" id="SSF56672">
    <property type="entry name" value="DNA/RNA polymerases"/>
    <property type="match status" value="1"/>
</dbReference>
<dbReference type="Gene3D" id="3.30.70.270">
    <property type="match status" value="1"/>
</dbReference>
<dbReference type="Pfam" id="PF00078">
    <property type="entry name" value="RVT_1"/>
    <property type="match status" value="1"/>
</dbReference>
<sequence>MAEINKNLMRVLQVNQQVKAVTSNSETYGGPHSYNDCLAIVGQTQNVHALGTYQGRNQFFQGASHGQNPPPAYQAPAYQAPGYHAPVHQPPIPQPQVVTTNEFTNFMKANDAILKNMQTNMTSLTNSNLELKNMFGHFMKMNNASSSGLGTLPGNTITNPKEELKGITTRSGTAYQGPTIPTTSSSLPKVVEHETEVTKDTVPPTNNGSTKDVQPSVVQAESLILNSGPVVAPIIEPVVALVSAPKPNQKPSIPYLSRLHEQKPRGKTNDQKEKIFKIFQDLNFNISFADALILMPKLGTSIKSLLTNKDKLYELARTPLNEHCSVVLLKKLPKKLRDPGKFLISCDFHGMAECLALADLDASINLMPLSVWNKLSLHELSPTSMTLKLADRSISRPVGVAEDVFVKVGTFHFPANFVVVDFDVDPRVELKDLSPHLEYAFLEGDDKLPIIIAKDLSDEEKTALITVLKSHKRTIAWKLSDIKGIDPKFYTHKILMGDDFELAVQHQRKVNPKIHDVIKKEVLKLFDAGLIYPISDSPWLNEATRKYHFPLPFMDQTLERLEGNEYYCFLDGFSGYFQIPIDLKDQENTTFTCPYRKFAYRRMPFGLCNAPSTFQRCMMAIFHEMIEKTMEVFMDDFSVFGNSFQTCLSHLEKMLKRCEDTNLCLNWEKSHFMVKEGDCGLLHPFSLQII</sequence>
<dbReference type="EMBL" id="BKCJ010068421">
    <property type="protein sequence ID" value="GEW66801.1"/>
    <property type="molecule type" value="Genomic_DNA"/>
</dbReference>
<evidence type="ECO:0000256" key="1">
    <source>
        <dbReference type="SAM" id="MobiDB-lite"/>
    </source>
</evidence>
<dbReference type="CDD" id="cd01647">
    <property type="entry name" value="RT_LTR"/>
    <property type="match status" value="1"/>
</dbReference>
<dbReference type="InterPro" id="IPR000477">
    <property type="entry name" value="RT_dom"/>
</dbReference>
<feature type="compositionally biased region" description="Polar residues" evidence="1">
    <location>
        <begin position="171"/>
        <end position="187"/>
    </location>
</feature>
<protein>
    <submittedName>
        <fullName evidence="3">Retrovirus-related Pol polyprotein from transposon 17.6</fullName>
    </submittedName>
</protein>
<accession>A0A699GX73</accession>
<dbReference type="PANTHER" id="PTHR24559">
    <property type="entry name" value="TRANSPOSON TY3-I GAG-POL POLYPROTEIN"/>
    <property type="match status" value="1"/>
</dbReference>
<dbReference type="AlphaFoldDB" id="A0A699GX73"/>
<dbReference type="CDD" id="cd00303">
    <property type="entry name" value="retropepsin_like"/>
    <property type="match status" value="1"/>
</dbReference>
<feature type="domain" description="Reverse transcriptase" evidence="2">
    <location>
        <begin position="540"/>
        <end position="674"/>
    </location>
</feature>
<dbReference type="InterPro" id="IPR053134">
    <property type="entry name" value="RNA-dir_DNA_polymerase"/>
</dbReference>
<dbReference type="InterPro" id="IPR043502">
    <property type="entry name" value="DNA/RNA_pol_sf"/>
</dbReference>
<dbReference type="Gene3D" id="2.40.70.10">
    <property type="entry name" value="Acid Proteases"/>
    <property type="match status" value="1"/>
</dbReference>
<dbReference type="InterPro" id="IPR021109">
    <property type="entry name" value="Peptidase_aspartic_dom_sf"/>
</dbReference>
<dbReference type="PANTHER" id="PTHR24559:SF444">
    <property type="entry name" value="REVERSE TRANSCRIPTASE DOMAIN-CONTAINING PROTEIN"/>
    <property type="match status" value="1"/>
</dbReference>
<feature type="region of interest" description="Disordered" evidence="1">
    <location>
        <begin position="171"/>
        <end position="190"/>
    </location>
</feature>
<reference evidence="3" key="1">
    <citation type="journal article" date="2019" name="Sci. Rep.">
        <title>Draft genome of Tanacetum cinerariifolium, the natural source of mosquito coil.</title>
        <authorList>
            <person name="Yamashiro T."/>
            <person name="Shiraishi A."/>
            <person name="Satake H."/>
            <person name="Nakayama K."/>
        </authorList>
    </citation>
    <scope>NUCLEOTIDE SEQUENCE</scope>
</reference>